<dbReference type="InterPro" id="IPR038765">
    <property type="entry name" value="Papain-like_cys_pep_sf"/>
</dbReference>
<evidence type="ECO:0008006" key="4">
    <source>
        <dbReference type="Google" id="ProtNLM"/>
    </source>
</evidence>
<dbReference type="Proteomes" id="UP000248333">
    <property type="component" value="Unassembled WGS sequence"/>
</dbReference>
<dbReference type="Gene3D" id="3.90.1720.10">
    <property type="entry name" value="endopeptidase domain like (from Nostoc punctiforme)"/>
    <property type="match status" value="1"/>
</dbReference>
<evidence type="ECO:0000313" key="2">
    <source>
        <dbReference type="EMBL" id="PYC76240.1"/>
    </source>
</evidence>
<evidence type="ECO:0000256" key="1">
    <source>
        <dbReference type="SAM" id="MobiDB-lite"/>
    </source>
</evidence>
<keyword evidence="3" id="KW-1185">Reference proteome</keyword>
<feature type="region of interest" description="Disordered" evidence="1">
    <location>
        <begin position="144"/>
        <end position="206"/>
    </location>
</feature>
<feature type="compositionally biased region" description="Low complexity" evidence="1">
    <location>
        <begin position="166"/>
        <end position="194"/>
    </location>
</feature>
<dbReference type="RefSeq" id="WP_110561838.1">
    <property type="nucleotide sequence ID" value="NZ_PYBV01000002.1"/>
</dbReference>
<feature type="compositionally biased region" description="Pro residues" evidence="1">
    <location>
        <begin position="150"/>
        <end position="165"/>
    </location>
</feature>
<evidence type="ECO:0000313" key="3">
    <source>
        <dbReference type="Proteomes" id="UP000248333"/>
    </source>
</evidence>
<proteinExistence type="predicted"/>
<protein>
    <recommendedName>
        <fullName evidence="4">Guanylate cyclase</fullName>
    </recommendedName>
</protein>
<dbReference type="OrthoDB" id="4823208at2"/>
<name>A0A318NUY5_9ACTN</name>
<organism evidence="2 3">
    <name type="scientific">Micromonospora arborensis</name>
    <dbReference type="NCBI Taxonomy" id="2116518"/>
    <lineage>
        <taxon>Bacteria</taxon>
        <taxon>Bacillati</taxon>
        <taxon>Actinomycetota</taxon>
        <taxon>Actinomycetes</taxon>
        <taxon>Micromonosporales</taxon>
        <taxon>Micromonosporaceae</taxon>
        <taxon>Micromonospora</taxon>
    </lineage>
</organism>
<gene>
    <name evidence="2" type="ORF">C7C45_01790</name>
</gene>
<comment type="caution">
    <text evidence="2">The sequence shown here is derived from an EMBL/GenBank/DDBJ whole genome shotgun (WGS) entry which is preliminary data.</text>
</comment>
<dbReference type="AlphaFoldDB" id="A0A318NUY5"/>
<reference evidence="2 3" key="1">
    <citation type="submission" date="2018-03" db="EMBL/GenBank/DDBJ databases">
        <title>Bioinformatic expansion and discovery of thiopeptide antibiotics.</title>
        <authorList>
            <person name="Schwalen C.J."/>
            <person name="Hudson G.A."/>
            <person name="Mitchell D.A."/>
        </authorList>
    </citation>
    <scope>NUCLEOTIDE SEQUENCE [LARGE SCALE GENOMIC DNA]</scope>
    <source>
        <strain evidence="2 3">NRRL 8041</strain>
    </source>
</reference>
<dbReference type="SUPFAM" id="SSF54001">
    <property type="entry name" value="Cysteine proteinases"/>
    <property type="match status" value="1"/>
</dbReference>
<sequence length="267" mass="28860">MSISLDEAVELTRTGDVWVFRGRSVPDRAIQFTTNSPVNHVGMAVVLDDMPPLMWHAELGRSLPDLWSGTHQRGVQLHDLRDAVCVWANRYGQRAWLRQLDPPADAEMERAVLRTIARLDGTPFPSTAQLAWRWVRGRVPALPRLNRPALPRPGRPAPRPTPATPAGPATPATPATPAGTAIPAGPAIPATPATPAGPPGPAGERDRALETAYCAEVVAVTYEAMGLLPAGRRPNWYDPGRFWSGDDLGLAADARLGSEIEVRVPQR</sequence>
<dbReference type="EMBL" id="PYBV01000002">
    <property type="protein sequence ID" value="PYC76240.1"/>
    <property type="molecule type" value="Genomic_DNA"/>
</dbReference>
<accession>A0A318NUY5</accession>